<sequence length="162" mass="18598">MKRENQGGKEMIDGTMITLVGLRSQEDAKRIATALSEIYGANVTYTYNDKYPHTHIFVEKEIPFHINHTEGDLERIDEYLRREPIVMLVNGEKELKTLKTDAEKESEKEEKSLSHYLRKEARIITEVQEILANEIKARLSSDGCTISLLQLVEPLAKLRIKG</sequence>
<reference evidence="2" key="1">
    <citation type="submission" date="2018-02" db="EMBL/GenBank/DDBJ databases">
        <authorList>
            <person name="Holder M.E."/>
            <person name="Ajami N.J."/>
            <person name="Petrosino J.F."/>
        </authorList>
    </citation>
    <scope>NUCLEOTIDE SEQUENCE [LARGE SCALE GENOMIC DNA]</scope>
    <source>
        <strain evidence="2">CCUG 47132</strain>
    </source>
</reference>
<proteinExistence type="predicted"/>
<accession>A0A2S0L5U5</accession>
<keyword evidence="2" id="KW-1185">Reference proteome</keyword>
<evidence type="ECO:0000313" key="2">
    <source>
        <dbReference type="Proteomes" id="UP000237883"/>
    </source>
</evidence>
<dbReference type="KEGG" id="mdv:C5Q96_06820"/>
<evidence type="ECO:0000313" key="1">
    <source>
        <dbReference type="EMBL" id="AVM48574.1"/>
    </source>
</evidence>
<gene>
    <name evidence="1" type="ORF">C5Q96_06820</name>
</gene>
<organism evidence="1 2">
    <name type="scientific">Mogibacterium diversum</name>
    <dbReference type="NCBI Taxonomy" id="114527"/>
    <lineage>
        <taxon>Bacteria</taxon>
        <taxon>Bacillati</taxon>
        <taxon>Bacillota</taxon>
        <taxon>Clostridia</taxon>
        <taxon>Peptostreptococcales</taxon>
        <taxon>Anaerovoracaceae</taxon>
        <taxon>Mogibacterium</taxon>
    </lineage>
</organism>
<name>A0A2S0L5U5_9FIRM</name>
<dbReference type="Proteomes" id="UP000237883">
    <property type="component" value="Chromosome"/>
</dbReference>
<protein>
    <submittedName>
        <fullName evidence="1">Uncharacterized protein</fullName>
    </submittedName>
</protein>
<dbReference type="AlphaFoldDB" id="A0A2S0L5U5"/>
<dbReference type="EMBL" id="CP027228">
    <property type="protein sequence ID" value="AVM48574.1"/>
    <property type="molecule type" value="Genomic_DNA"/>
</dbReference>